<keyword evidence="2" id="KW-0812">Transmembrane</keyword>
<evidence type="ECO:0000256" key="2">
    <source>
        <dbReference type="SAM" id="Phobius"/>
    </source>
</evidence>
<evidence type="ECO:0000313" key="3">
    <source>
        <dbReference type="EMBL" id="KAF5352239.1"/>
    </source>
</evidence>
<organism evidence="3 4">
    <name type="scientific">Collybiopsis confluens</name>
    <dbReference type="NCBI Taxonomy" id="2823264"/>
    <lineage>
        <taxon>Eukaryota</taxon>
        <taxon>Fungi</taxon>
        <taxon>Dikarya</taxon>
        <taxon>Basidiomycota</taxon>
        <taxon>Agaricomycotina</taxon>
        <taxon>Agaricomycetes</taxon>
        <taxon>Agaricomycetidae</taxon>
        <taxon>Agaricales</taxon>
        <taxon>Marasmiineae</taxon>
        <taxon>Omphalotaceae</taxon>
        <taxon>Collybiopsis</taxon>
    </lineage>
</organism>
<dbReference type="AlphaFoldDB" id="A0A8H5D359"/>
<feature type="region of interest" description="Disordered" evidence="1">
    <location>
        <begin position="1"/>
        <end position="26"/>
    </location>
</feature>
<reference evidence="3 4" key="1">
    <citation type="journal article" date="2020" name="ISME J.">
        <title>Uncovering the hidden diversity of litter-decomposition mechanisms in mushroom-forming fungi.</title>
        <authorList>
            <person name="Floudas D."/>
            <person name="Bentzer J."/>
            <person name="Ahren D."/>
            <person name="Johansson T."/>
            <person name="Persson P."/>
            <person name="Tunlid A."/>
        </authorList>
    </citation>
    <scope>NUCLEOTIDE SEQUENCE [LARGE SCALE GENOMIC DNA]</scope>
    <source>
        <strain evidence="3 4">CBS 406.79</strain>
    </source>
</reference>
<proteinExistence type="predicted"/>
<dbReference type="Proteomes" id="UP000518752">
    <property type="component" value="Unassembled WGS sequence"/>
</dbReference>
<protein>
    <submittedName>
        <fullName evidence="3">Uncharacterized protein</fullName>
    </submittedName>
</protein>
<gene>
    <name evidence="3" type="ORF">D9757_013802</name>
</gene>
<keyword evidence="2" id="KW-0472">Membrane</keyword>
<feature type="transmembrane region" description="Helical" evidence="2">
    <location>
        <begin position="38"/>
        <end position="58"/>
    </location>
</feature>
<comment type="caution">
    <text evidence="3">The sequence shown here is derived from an EMBL/GenBank/DDBJ whole genome shotgun (WGS) entry which is preliminary data.</text>
</comment>
<evidence type="ECO:0000256" key="1">
    <source>
        <dbReference type="SAM" id="MobiDB-lite"/>
    </source>
</evidence>
<feature type="compositionally biased region" description="Low complexity" evidence="1">
    <location>
        <begin position="1"/>
        <end position="20"/>
    </location>
</feature>
<sequence length="284" mass="31510">MTSSSPTSSSTLAPATSSGTSSGGGGGSIFSSASATPLIVAFLAIGLLTTVAIGTLGWRRAYLARHGLQGLPLGHPLNSNGEFRRRERQKWVDVQQRPKLWDMRTVGVGGRMEERTGEASFDGNSWSEKYSVDETRRKVSWQEIMPIAVYPPDCREKGNGRQSADEVYVQENPALMVRLATYGRHLVKTMKHILQGRLTAEGSITEQTMTREAEARGEETCPKRMIKTEDYRYEDLHVAVAIAMPKPKRSAPEWEVIEYSVGICRISCHETEGLSYTHDPVTRY</sequence>
<dbReference type="EMBL" id="JAACJN010000278">
    <property type="protein sequence ID" value="KAF5352239.1"/>
    <property type="molecule type" value="Genomic_DNA"/>
</dbReference>
<accession>A0A8H5D359</accession>
<evidence type="ECO:0000313" key="4">
    <source>
        <dbReference type="Proteomes" id="UP000518752"/>
    </source>
</evidence>
<dbReference type="OrthoDB" id="2972750at2759"/>
<name>A0A8H5D359_9AGAR</name>
<keyword evidence="2" id="KW-1133">Transmembrane helix</keyword>
<keyword evidence="4" id="KW-1185">Reference proteome</keyword>